<feature type="active site" evidence="9">
    <location>
        <position position="79"/>
    </location>
</feature>
<dbReference type="GO" id="GO:0009089">
    <property type="term" value="P:lysine biosynthetic process via diaminopimelate"/>
    <property type="evidence" value="ECO:0007669"/>
    <property type="project" value="UniProtKB-UniRule"/>
</dbReference>
<dbReference type="Proteomes" id="UP000295399">
    <property type="component" value="Unassembled WGS sequence"/>
</dbReference>
<dbReference type="InterPro" id="IPR018510">
    <property type="entry name" value="DAP_epimerase_AS"/>
</dbReference>
<dbReference type="UniPathway" id="UPA00034">
    <property type="reaction ID" value="UER00025"/>
</dbReference>
<evidence type="ECO:0000313" key="11">
    <source>
        <dbReference type="Proteomes" id="UP000295399"/>
    </source>
</evidence>
<evidence type="ECO:0000256" key="3">
    <source>
        <dbReference type="ARBA" id="ARBA00013080"/>
    </source>
</evidence>
<keyword evidence="6 8" id="KW-0413">Isomerase</keyword>
<keyword evidence="4 8" id="KW-0028">Amino-acid biosynthesis</keyword>
<evidence type="ECO:0000256" key="9">
    <source>
        <dbReference type="PROSITE-ProRule" id="PRU10125"/>
    </source>
</evidence>
<feature type="binding site" evidence="8">
    <location>
        <position position="193"/>
    </location>
    <ligand>
        <name>substrate</name>
    </ligand>
</feature>
<feature type="binding site" evidence="8">
    <location>
        <position position="70"/>
    </location>
    <ligand>
        <name>substrate</name>
    </ligand>
</feature>
<comment type="pathway">
    <text evidence="1 8">Amino-acid biosynthesis; L-lysine biosynthesis via DAP pathway; DL-2,6-diaminopimelate from LL-2,6-diaminopimelate: step 1/1.</text>
</comment>
<dbReference type="PANTHER" id="PTHR31689">
    <property type="entry name" value="DIAMINOPIMELATE EPIMERASE, CHLOROPLASTIC"/>
    <property type="match status" value="1"/>
</dbReference>
<feature type="binding site" evidence="8">
    <location>
        <begin position="80"/>
        <end position="81"/>
    </location>
    <ligand>
        <name>substrate</name>
    </ligand>
</feature>
<feature type="binding site" evidence="8">
    <location>
        <position position="19"/>
    </location>
    <ligand>
        <name>substrate</name>
    </ligand>
</feature>
<comment type="caution">
    <text evidence="10">The sequence shown here is derived from an EMBL/GenBank/DDBJ whole genome shotgun (WGS) entry which is preliminary data.</text>
</comment>
<organism evidence="10 11">
    <name type="scientific">Rhodothalassium salexigens DSM 2132</name>
    <dbReference type="NCBI Taxonomy" id="1188247"/>
    <lineage>
        <taxon>Bacteria</taxon>
        <taxon>Pseudomonadati</taxon>
        <taxon>Pseudomonadota</taxon>
        <taxon>Alphaproteobacteria</taxon>
        <taxon>Rhodothalassiales</taxon>
        <taxon>Rhodothalassiaceae</taxon>
        <taxon>Rhodothalassium</taxon>
    </lineage>
</organism>
<dbReference type="Pfam" id="PF01678">
    <property type="entry name" value="DAP_epimerase"/>
    <property type="match status" value="2"/>
</dbReference>
<evidence type="ECO:0000256" key="7">
    <source>
        <dbReference type="ARBA" id="ARBA00051712"/>
    </source>
</evidence>
<dbReference type="HAMAP" id="MF_00197">
    <property type="entry name" value="DAP_epimerase"/>
    <property type="match status" value="1"/>
</dbReference>
<dbReference type="InterPro" id="IPR001653">
    <property type="entry name" value="DAP_epimerase_DapF"/>
</dbReference>
<dbReference type="GO" id="GO:0008837">
    <property type="term" value="F:diaminopimelate epimerase activity"/>
    <property type="evidence" value="ECO:0007669"/>
    <property type="project" value="UniProtKB-UniRule"/>
</dbReference>
<evidence type="ECO:0000313" key="10">
    <source>
        <dbReference type="EMBL" id="TCP36198.1"/>
    </source>
</evidence>
<evidence type="ECO:0000256" key="8">
    <source>
        <dbReference type="HAMAP-Rule" id="MF_00197"/>
    </source>
</evidence>
<keyword evidence="11" id="KW-1185">Reference proteome</keyword>
<feature type="site" description="Could be important to modulate the pK values of the two catalytic cysteine residues" evidence="8">
    <location>
        <position position="211"/>
    </location>
</feature>
<evidence type="ECO:0000256" key="5">
    <source>
        <dbReference type="ARBA" id="ARBA00023154"/>
    </source>
</evidence>
<dbReference type="GO" id="GO:0005829">
    <property type="term" value="C:cytosol"/>
    <property type="evidence" value="ECO:0007669"/>
    <property type="project" value="TreeGrafter"/>
</dbReference>
<dbReference type="Gene3D" id="3.10.310.10">
    <property type="entry name" value="Diaminopimelate Epimerase, Chain A, domain 1"/>
    <property type="match status" value="2"/>
</dbReference>
<dbReference type="OrthoDB" id="9805408at2"/>
<comment type="similarity">
    <text evidence="2 8">Belongs to the diaminopimelate epimerase family.</text>
</comment>
<name>A0A4R2PN64_RHOSA</name>
<evidence type="ECO:0000256" key="4">
    <source>
        <dbReference type="ARBA" id="ARBA00022605"/>
    </source>
</evidence>
<reference evidence="10 11" key="1">
    <citation type="submission" date="2019-03" db="EMBL/GenBank/DDBJ databases">
        <title>Genomic Encyclopedia of Type Strains, Phase IV (KMG-IV): sequencing the most valuable type-strain genomes for metagenomic binning, comparative biology and taxonomic classification.</title>
        <authorList>
            <person name="Goeker M."/>
        </authorList>
    </citation>
    <scope>NUCLEOTIDE SEQUENCE [LARGE SCALE GENOMIC DNA]</scope>
    <source>
        <strain evidence="10 11">DSM 2132</strain>
    </source>
</reference>
<dbReference type="NCBIfam" id="TIGR00652">
    <property type="entry name" value="DapF"/>
    <property type="match status" value="1"/>
</dbReference>
<dbReference type="RefSeq" id="WP_132707761.1">
    <property type="nucleotide sequence ID" value="NZ_JACIGF010000003.1"/>
</dbReference>
<dbReference type="AlphaFoldDB" id="A0A4R2PN64"/>
<gene>
    <name evidence="8" type="primary">dapF</name>
    <name evidence="10" type="ORF">EV659_10385</name>
</gene>
<protein>
    <recommendedName>
        <fullName evidence="3 8">Diaminopimelate epimerase</fullName>
        <shortName evidence="8">DAP epimerase</shortName>
        <ecNumber evidence="3 8">5.1.1.7</ecNumber>
    </recommendedName>
    <alternativeName>
        <fullName evidence="8">PLP-independent amino acid racemase</fullName>
    </alternativeName>
</protein>
<dbReference type="EC" id="5.1.1.7" evidence="3 8"/>
<feature type="binding site" evidence="8">
    <location>
        <begin position="211"/>
        <end position="212"/>
    </location>
    <ligand>
        <name>substrate</name>
    </ligand>
</feature>
<keyword evidence="5 8" id="KW-0457">Lysine biosynthesis</keyword>
<accession>A0A4R2PN64</accession>
<feature type="site" description="Could be important to modulate the pK values of the two catalytic cysteine residues" evidence="8">
    <location>
        <position position="161"/>
    </location>
</feature>
<dbReference type="FunCoup" id="A0A4R2PN64">
    <property type="interactions" value="596"/>
</dbReference>
<dbReference type="PANTHER" id="PTHR31689:SF0">
    <property type="entry name" value="DIAMINOPIMELATE EPIMERASE"/>
    <property type="match status" value="1"/>
</dbReference>
<feature type="active site" description="Proton donor" evidence="8">
    <location>
        <position position="79"/>
    </location>
</feature>
<comment type="function">
    <text evidence="8">Catalyzes the stereoinversion of LL-2,6-diaminopimelate (L,L-DAP) to meso-diaminopimelate (meso-DAP), a precursor of L-lysine and an essential component of the bacterial peptidoglycan.</text>
</comment>
<dbReference type="SUPFAM" id="SSF54506">
    <property type="entry name" value="Diaminopimelate epimerase-like"/>
    <property type="match status" value="2"/>
</dbReference>
<feature type="active site" description="Proton acceptor" evidence="8">
    <location>
        <position position="220"/>
    </location>
</feature>
<proteinExistence type="inferred from homology"/>
<comment type="subunit">
    <text evidence="8">Homodimer.</text>
</comment>
<feature type="binding site" evidence="8">
    <location>
        <begin position="221"/>
        <end position="222"/>
    </location>
    <ligand>
        <name>substrate</name>
    </ligand>
</feature>
<sequence>MASTNSERRPFVKMHGLGNDFVVFDARQAPLALSDATVRALADRHTGIGCDQLIILRASDDADVAMEIRNADGSTVAACGNATRCVARLVMGERGAEQAVIETAAGLLRAHGSGAGVAVDMGPPGLDWQDIPLAEAGDTRRLDFTRGALGDPGAVSMGNPHLVFFQDDAVAVQAFETLAPQIERDPLFPERINVSLARVDAPDALALTVWERGAGFTRACGTAACAALVAAHRRGLTGPKARVGLPGGMLMVTWDVAGDSVILAGPADLSFFGAVDLAAYEIEAAA</sequence>
<keyword evidence="8" id="KW-0963">Cytoplasm</keyword>
<evidence type="ECO:0000256" key="1">
    <source>
        <dbReference type="ARBA" id="ARBA00005196"/>
    </source>
</evidence>
<comment type="catalytic activity">
    <reaction evidence="7 8">
        <text>(2S,6S)-2,6-diaminopimelate = meso-2,6-diaminopimelate</text>
        <dbReference type="Rhea" id="RHEA:15393"/>
        <dbReference type="ChEBI" id="CHEBI:57609"/>
        <dbReference type="ChEBI" id="CHEBI:57791"/>
        <dbReference type="EC" id="5.1.1.7"/>
    </reaction>
</comment>
<feature type="binding site" evidence="8">
    <location>
        <position position="52"/>
    </location>
    <ligand>
        <name>substrate</name>
    </ligand>
</feature>
<dbReference type="EMBL" id="SLXO01000003">
    <property type="protein sequence ID" value="TCP36198.1"/>
    <property type="molecule type" value="Genomic_DNA"/>
</dbReference>
<dbReference type="PROSITE" id="PS01326">
    <property type="entry name" value="DAP_EPIMERASE"/>
    <property type="match status" value="1"/>
</dbReference>
<dbReference type="InParanoid" id="A0A4R2PN64"/>
<feature type="binding site" evidence="8">
    <location>
        <position position="159"/>
    </location>
    <ligand>
        <name>substrate</name>
    </ligand>
</feature>
<comment type="subcellular location">
    <subcellularLocation>
        <location evidence="8">Cytoplasm</location>
    </subcellularLocation>
</comment>
<evidence type="ECO:0000256" key="6">
    <source>
        <dbReference type="ARBA" id="ARBA00023235"/>
    </source>
</evidence>
<evidence type="ECO:0000256" key="2">
    <source>
        <dbReference type="ARBA" id="ARBA00010219"/>
    </source>
</evidence>